<dbReference type="InterPro" id="IPR016181">
    <property type="entry name" value="Acyl_CoA_acyltransferase"/>
</dbReference>
<protein>
    <recommendedName>
        <fullName evidence="2">histone acetyltransferase</fullName>
        <ecNumber evidence="2">2.3.1.48</ecNumber>
    </recommendedName>
</protein>
<reference evidence="6 7" key="1">
    <citation type="submission" date="2015-01" db="EMBL/GenBank/DDBJ databases">
        <title>Evolution of Trichinella species and genotypes.</title>
        <authorList>
            <person name="Korhonen P.K."/>
            <person name="Edoardo P."/>
            <person name="Giuseppe L.R."/>
            <person name="Gasser R.B."/>
        </authorList>
    </citation>
    <scope>NUCLEOTIDE SEQUENCE [LARGE SCALE GENOMIC DNA]</scope>
    <source>
        <strain evidence="6">ISS13</strain>
    </source>
</reference>
<feature type="active site" description="Proton donor/acceptor" evidence="4">
    <location>
        <position position="56"/>
    </location>
</feature>
<dbReference type="AlphaFoldDB" id="A0A0V1DZ81"/>
<organism evidence="6 7">
    <name type="scientific">Trichinella pseudospiralis</name>
    <name type="common">Parasitic roundworm</name>
    <dbReference type="NCBI Taxonomy" id="6337"/>
    <lineage>
        <taxon>Eukaryota</taxon>
        <taxon>Metazoa</taxon>
        <taxon>Ecdysozoa</taxon>
        <taxon>Nematoda</taxon>
        <taxon>Enoplea</taxon>
        <taxon>Dorylaimia</taxon>
        <taxon>Trichinellida</taxon>
        <taxon>Trichinellidae</taxon>
        <taxon>Trichinella</taxon>
    </lineage>
</organism>
<dbReference type="GO" id="GO:0004402">
    <property type="term" value="F:histone acetyltransferase activity"/>
    <property type="evidence" value="ECO:0007669"/>
    <property type="project" value="InterPro"/>
</dbReference>
<keyword evidence="3" id="KW-0007">Acetylation</keyword>
<dbReference type="SUPFAM" id="SSF55729">
    <property type="entry name" value="Acyl-CoA N-acyltransferases (Nat)"/>
    <property type="match status" value="1"/>
</dbReference>
<sequence length="128" mass="15013">MCFHYCTSIPTSGISTETRYADKIEFIVHHSDVPYVGRLWGPFDRIEKEHRTCTPERPFSVERLAAYQRYWLQSIVEYMAQKGTKWQFDIIELLKLSGISDVGIAAKLFTYDMLANVHEEYWIVISEV</sequence>
<dbReference type="InterPro" id="IPR036388">
    <property type="entry name" value="WH-like_DNA-bd_sf"/>
</dbReference>
<feature type="domain" description="MYST-type HAT" evidence="5">
    <location>
        <begin position="47"/>
        <end position="118"/>
    </location>
</feature>
<evidence type="ECO:0000256" key="1">
    <source>
        <dbReference type="ARBA" id="ARBA00010107"/>
    </source>
</evidence>
<dbReference type="Proteomes" id="UP000054632">
    <property type="component" value="Unassembled WGS sequence"/>
</dbReference>
<gene>
    <name evidence="6" type="ORF">T4A_12176</name>
</gene>
<proteinExistence type="inferred from homology"/>
<evidence type="ECO:0000313" key="6">
    <source>
        <dbReference type="EMBL" id="KRY66646.1"/>
    </source>
</evidence>
<name>A0A0V1DZ81_TRIPS</name>
<evidence type="ECO:0000259" key="5">
    <source>
        <dbReference type="Pfam" id="PF01853"/>
    </source>
</evidence>
<comment type="similarity">
    <text evidence="1">Belongs to the MYST (SAS/MOZ) family.</text>
</comment>
<comment type="caution">
    <text evidence="6">The sequence shown here is derived from an EMBL/GenBank/DDBJ whole genome shotgun (WGS) entry which is preliminary data.</text>
</comment>
<dbReference type="EMBL" id="JYDR01000162">
    <property type="protein sequence ID" value="KRY66646.1"/>
    <property type="molecule type" value="Genomic_DNA"/>
</dbReference>
<dbReference type="InterPro" id="IPR002717">
    <property type="entry name" value="HAT_MYST-type"/>
</dbReference>
<dbReference type="Gene3D" id="1.10.10.10">
    <property type="entry name" value="Winged helix-like DNA-binding domain superfamily/Winged helix DNA-binding domain"/>
    <property type="match status" value="1"/>
</dbReference>
<evidence type="ECO:0000313" key="7">
    <source>
        <dbReference type="Proteomes" id="UP000054632"/>
    </source>
</evidence>
<dbReference type="Gene3D" id="3.40.630.30">
    <property type="match status" value="1"/>
</dbReference>
<accession>A0A0V1DZ81</accession>
<evidence type="ECO:0000256" key="2">
    <source>
        <dbReference type="ARBA" id="ARBA00013184"/>
    </source>
</evidence>
<dbReference type="Pfam" id="PF01853">
    <property type="entry name" value="MOZ_SAS"/>
    <property type="match status" value="1"/>
</dbReference>
<dbReference type="EC" id="2.3.1.48" evidence="2"/>
<evidence type="ECO:0000256" key="4">
    <source>
        <dbReference type="PIRSR" id="PIRSR602717-51"/>
    </source>
</evidence>
<dbReference type="GO" id="GO:0006355">
    <property type="term" value="P:regulation of DNA-templated transcription"/>
    <property type="evidence" value="ECO:0007669"/>
    <property type="project" value="InterPro"/>
</dbReference>
<evidence type="ECO:0000256" key="3">
    <source>
        <dbReference type="ARBA" id="ARBA00022990"/>
    </source>
</evidence>